<evidence type="ECO:0000256" key="1">
    <source>
        <dbReference type="ARBA" id="ARBA00004167"/>
    </source>
</evidence>
<dbReference type="Proteomes" id="UP001246372">
    <property type="component" value="Unassembled WGS sequence"/>
</dbReference>
<dbReference type="InterPro" id="IPR023353">
    <property type="entry name" value="LemA-like_dom_sf"/>
</dbReference>
<proteinExistence type="inferred from homology"/>
<keyword evidence="5 6" id="KW-0472">Membrane</keyword>
<gene>
    <name evidence="7" type="ORF">RQP53_09785</name>
</gene>
<dbReference type="Gene3D" id="1.20.1440.20">
    <property type="entry name" value="LemA-like domain"/>
    <property type="match status" value="1"/>
</dbReference>
<dbReference type="SUPFAM" id="SSF140478">
    <property type="entry name" value="LemA-like"/>
    <property type="match status" value="1"/>
</dbReference>
<dbReference type="RefSeq" id="WP_315650117.1">
    <property type="nucleotide sequence ID" value="NZ_JAVXZY010000003.1"/>
</dbReference>
<feature type="transmembrane region" description="Helical" evidence="6">
    <location>
        <begin position="6"/>
        <end position="23"/>
    </location>
</feature>
<comment type="similarity">
    <text evidence="2">Belongs to the LemA family.</text>
</comment>
<dbReference type="PANTHER" id="PTHR34478:SF1">
    <property type="entry name" value="PROTEIN LEMA"/>
    <property type="match status" value="1"/>
</dbReference>
<keyword evidence="4 6" id="KW-1133">Transmembrane helix</keyword>
<sequence>MTDWSWVGWGLMAVLLFWSIGAYNRVMQLRNAIGTAYAQLDEALGQRATQSARLIALARPVMLSEQATFDALETAQAEAHAAAQAVRARPHAADPVATLAVAAAVHGAALTRLMSLVEHHGELREQAEVDALIDELKLIERHRAFARQVFNQAVTAYNEAVQQFPTRVLCSFFGFTEARSL</sequence>
<evidence type="ECO:0000313" key="8">
    <source>
        <dbReference type="Proteomes" id="UP001246372"/>
    </source>
</evidence>
<organism evidence="7 8">
    <name type="scientific">Roseateles aquae</name>
    <dbReference type="NCBI Taxonomy" id="3077235"/>
    <lineage>
        <taxon>Bacteria</taxon>
        <taxon>Pseudomonadati</taxon>
        <taxon>Pseudomonadota</taxon>
        <taxon>Betaproteobacteria</taxon>
        <taxon>Burkholderiales</taxon>
        <taxon>Sphaerotilaceae</taxon>
        <taxon>Roseateles</taxon>
    </lineage>
</organism>
<dbReference type="PANTHER" id="PTHR34478">
    <property type="entry name" value="PROTEIN LEMA"/>
    <property type="match status" value="1"/>
</dbReference>
<name>A0ABU3PAL3_9BURK</name>
<evidence type="ECO:0000256" key="3">
    <source>
        <dbReference type="ARBA" id="ARBA00022692"/>
    </source>
</evidence>
<evidence type="ECO:0000313" key="7">
    <source>
        <dbReference type="EMBL" id="MDT8999557.1"/>
    </source>
</evidence>
<keyword evidence="8" id="KW-1185">Reference proteome</keyword>
<keyword evidence="3 6" id="KW-0812">Transmembrane</keyword>
<dbReference type="Pfam" id="PF04011">
    <property type="entry name" value="LemA"/>
    <property type="match status" value="1"/>
</dbReference>
<accession>A0ABU3PAL3</accession>
<protein>
    <submittedName>
        <fullName evidence="7">LemA family protein</fullName>
    </submittedName>
</protein>
<comment type="subcellular location">
    <subcellularLocation>
        <location evidence="1">Membrane</location>
        <topology evidence="1">Single-pass membrane protein</topology>
    </subcellularLocation>
</comment>
<evidence type="ECO:0000256" key="2">
    <source>
        <dbReference type="ARBA" id="ARBA00008854"/>
    </source>
</evidence>
<dbReference type="InterPro" id="IPR007156">
    <property type="entry name" value="MamQ_LemA"/>
</dbReference>
<evidence type="ECO:0000256" key="6">
    <source>
        <dbReference type="SAM" id="Phobius"/>
    </source>
</evidence>
<reference evidence="7" key="1">
    <citation type="submission" date="2023-09" db="EMBL/GenBank/DDBJ databases">
        <title>Paucibacter sp. APW11 Genome sequencing and assembly.</title>
        <authorList>
            <person name="Kim I."/>
        </authorList>
    </citation>
    <scope>NUCLEOTIDE SEQUENCE</scope>
    <source>
        <strain evidence="7">APW11</strain>
    </source>
</reference>
<comment type="caution">
    <text evidence="7">The sequence shown here is derived from an EMBL/GenBank/DDBJ whole genome shotgun (WGS) entry which is preliminary data.</text>
</comment>
<evidence type="ECO:0000256" key="5">
    <source>
        <dbReference type="ARBA" id="ARBA00023136"/>
    </source>
</evidence>
<dbReference type="EMBL" id="JAVXZY010000003">
    <property type="protein sequence ID" value="MDT8999557.1"/>
    <property type="molecule type" value="Genomic_DNA"/>
</dbReference>
<evidence type="ECO:0000256" key="4">
    <source>
        <dbReference type="ARBA" id="ARBA00022989"/>
    </source>
</evidence>